<reference evidence="2" key="1">
    <citation type="submission" date="2022-06" db="EMBL/GenBank/DDBJ databases">
        <title>Sequencing the genomes of 1000 actinobacteria strains.</title>
        <authorList>
            <person name="Klenk H.-P."/>
        </authorList>
    </citation>
    <scope>NUCLEOTIDE SEQUENCE</scope>
    <source>
        <strain evidence="2">DSM 46694</strain>
    </source>
</reference>
<keyword evidence="2" id="KW-0547">Nucleotide-binding</keyword>
<keyword evidence="2" id="KW-0067">ATP-binding</keyword>
<sequence>MNEHLNLLCLGPQVSDIGPILDSVRTLHKRGHRLDVIAAFGKNALDEVLLECYSHDTQPLVLPLPGMGDLRANAAGQLVKRALVKDWHDTEAGLWSGEYTEIVEAMHSRVFRDFVAWAGDYTAEAWRPGLLPGEGSSRIAMGDLQVGLVAVNTVFRMVAEPLDHTLAVCAAEQLSHAVGGDYSAWKADNDLTVIAAAEPAALPPGLPLDGSTLLLTGPRGNAVWTAVDRPYRLLRVELAQEGRPVVMDEAGGRKITLIRRPARQEPAPESEAAEPYDEAAHLNEFYDQVGSGRMVLVLVSGAVKEVLDPDELRQQITIRTYGNVPSSPPPMRSIWPNAVTTLTEPQLQSLLQQLQVSKTAQLPAARNLLRSPWWRIYDFTGSNALKAVADSDDQINARVFNACHERPVEDPAIDVQIIAMNGIAGDDLASVDFGPVAGRTTPRDQWFRQFQTDALLYPMVWMAASASSQTLWDWMELIATQDHDNSPARFVITAEGTPADRARLRRNNLMHIRRDPADFALSRLHSGIQQLRIGLDRRMALIDETRLGKGVSLLSSMIKSRPAGSKDFLKGHDPTWGDIVDGKAAKLSVVDTIRQAAVARADKGRPIVLVKGRAGSGKTTALMHFAYYLHRKGKTVGWIDRETTRSRKAVVDQVLDLRPDAMFVDDVAIFSSHAATLLRQLNAGGQTLVVASVRRTREDVLDATFRPSEVAADDPLNDDDLEKLVKILKDNGLLGILKEHRLMRQRVEKLRQLSGRSLLAAMIEVVTRLRFEDKVRSEYEQLSDDRKLIYAAVSFLQSESINKQHGVDEGDLIQIVSRGAPDLETVRAIDVLVRQRLLNRTPEGSLRCRQKTFADTVVDSILKEQPAFLKEIVRSLLIFYAERGGHIARHDDPYRMVMVRLLNHDMMKKSKIPYGDVRSIYDSVHDLLHEDFHYWLQRGQFELECGELSIAANHLHSATGCEGGATDHLVLTTSSSIRLRHATMYPKDGTSLAEAKKALDDLEGIARRKGSDSPHTFAVMVRDGFNWMKACQSMVSREELLDLGSQILDVCELGKNVCDNNHQFLEVADRYEPQIRRLISVPM</sequence>
<dbReference type="EMBL" id="JAMZEB010000002">
    <property type="protein sequence ID" value="MCP2359054.1"/>
    <property type="molecule type" value="Genomic_DNA"/>
</dbReference>
<evidence type="ECO:0000259" key="1">
    <source>
        <dbReference type="Pfam" id="PF25199"/>
    </source>
</evidence>
<dbReference type="AlphaFoldDB" id="A0A9X2GH82"/>
<dbReference type="RefSeq" id="WP_253746281.1">
    <property type="nucleotide sequence ID" value="NZ_BAABKA010000007.1"/>
</dbReference>
<evidence type="ECO:0000313" key="3">
    <source>
        <dbReference type="Proteomes" id="UP001139648"/>
    </source>
</evidence>
<organism evidence="2 3">
    <name type="scientific">Nonomuraea thailandensis</name>
    <dbReference type="NCBI Taxonomy" id="1188745"/>
    <lineage>
        <taxon>Bacteria</taxon>
        <taxon>Bacillati</taxon>
        <taxon>Actinomycetota</taxon>
        <taxon>Actinomycetes</taxon>
        <taxon>Streptosporangiales</taxon>
        <taxon>Streptosporangiaceae</taxon>
        <taxon>Nonomuraea</taxon>
    </lineage>
</organism>
<dbReference type="InterPro" id="IPR027417">
    <property type="entry name" value="P-loop_NTPase"/>
</dbReference>
<dbReference type="Proteomes" id="UP001139648">
    <property type="component" value="Unassembled WGS sequence"/>
</dbReference>
<dbReference type="GO" id="GO:0005524">
    <property type="term" value="F:ATP binding"/>
    <property type="evidence" value="ECO:0007669"/>
    <property type="project" value="UniProtKB-KW"/>
</dbReference>
<feature type="domain" description="Novel STAND NTPase 5" evidence="1">
    <location>
        <begin position="567"/>
        <end position="705"/>
    </location>
</feature>
<proteinExistence type="predicted"/>
<dbReference type="Gene3D" id="3.40.50.300">
    <property type="entry name" value="P-loop containing nucleotide triphosphate hydrolases"/>
    <property type="match status" value="1"/>
</dbReference>
<gene>
    <name evidence="2" type="ORF">HD597_006074</name>
</gene>
<accession>A0A9X2GH82</accession>
<name>A0A9X2GH82_9ACTN</name>
<keyword evidence="3" id="KW-1185">Reference proteome</keyword>
<dbReference type="InterPro" id="IPR057574">
    <property type="entry name" value="nSTAND_NTPase5_dom"/>
</dbReference>
<evidence type="ECO:0000313" key="2">
    <source>
        <dbReference type="EMBL" id="MCP2359054.1"/>
    </source>
</evidence>
<dbReference type="SUPFAM" id="SSF52540">
    <property type="entry name" value="P-loop containing nucleoside triphosphate hydrolases"/>
    <property type="match status" value="1"/>
</dbReference>
<protein>
    <submittedName>
        <fullName evidence="2">Energy-coupling factor transporter ATP-binding protein EcfA2</fullName>
    </submittedName>
</protein>
<comment type="caution">
    <text evidence="2">The sequence shown here is derived from an EMBL/GenBank/DDBJ whole genome shotgun (WGS) entry which is preliminary data.</text>
</comment>
<dbReference type="Pfam" id="PF25199">
    <property type="entry name" value="nSTAND_NTPase5"/>
    <property type="match status" value="1"/>
</dbReference>